<name>A0A559JGR7_9BACL</name>
<evidence type="ECO:0000256" key="1">
    <source>
        <dbReference type="SAM" id="Phobius"/>
    </source>
</evidence>
<comment type="caution">
    <text evidence="2">The sequence shown here is derived from an EMBL/GenBank/DDBJ whole genome shotgun (WGS) entry which is preliminary data.</text>
</comment>
<dbReference type="RefSeq" id="WP_144702824.1">
    <property type="nucleotide sequence ID" value="NZ_VNJJ01000007.1"/>
</dbReference>
<keyword evidence="3" id="KW-1185">Reference proteome</keyword>
<keyword evidence="1" id="KW-0812">Transmembrane</keyword>
<keyword evidence="1" id="KW-1133">Transmembrane helix</keyword>
<dbReference type="OrthoDB" id="2593527at2"/>
<reference evidence="2 3" key="1">
    <citation type="submission" date="2019-07" db="EMBL/GenBank/DDBJ databases">
        <authorList>
            <person name="Kim J."/>
        </authorList>
    </citation>
    <scope>NUCLEOTIDE SEQUENCE [LARGE SCALE GENOMIC DNA]</scope>
    <source>
        <strain evidence="2 3">G13</strain>
    </source>
</reference>
<evidence type="ECO:0000313" key="2">
    <source>
        <dbReference type="EMBL" id="TVX99065.1"/>
    </source>
</evidence>
<accession>A0A559JGR7</accession>
<dbReference type="AlphaFoldDB" id="A0A559JGR7"/>
<dbReference type="EMBL" id="VNJJ01000007">
    <property type="protein sequence ID" value="TVX99065.1"/>
    <property type="molecule type" value="Genomic_DNA"/>
</dbReference>
<sequence length="193" mass="21756">MRNTVSVCLLGIGGLLLAVGFIAGIVSARDIYGDFQIEIAMYWWLSAVIAGFFFIGLAEIVNLLQKLLDQNSGATPLSSSAAASNIDEVETRIEESETKIKELTILINGERFKGQLWITKSDVRVIKKSMFQSDSDAQLVKVINKSDLSPHYERNNDYFVFSFHEGNNTGKLEFKTHNIYDYERIIHLLKTQD</sequence>
<dbReference type="Proteomes" id="UP000316330">
    <property type="component" value="Unassembled WGS sequence"/>
</dbReference>
<keyword evidence="1" id="KW-0472">Membrane</keyword>
<protein>
    <submittedName>
        <fullName evidence="2">Uncharacterized protein</fullName>
    </submittedName>
</protein>
<organism evidence="2 3">
    <name type="scientific">Cohnella terricola</name>
    <dbReference type="NCBI Taxonomy" id="1289167"/>
    <lineage>
        <taxon>Bacteria</taxon>
        <taxon>Bacillati</taxon>
        <taxon>Bacillota</taxon>
        <taxon>Bacilli</taxon>
        <taxon>Bacillales</taxon>
        <taxon>Paenibacillaceae</taxon>
        <taxon>Cohnella</taxon>
    </lineage>
</organism>
<proteinExistence type="predicted"/>
<gene>
    <name evidence="2" type="ORF">FPZ45_14020</name>
</gene>
<feature type="transmembrane region" description="Helical" evidence="1">
    <location>
        <begin position="44"/>
        <end position="64"/>
    </location>
</feature>
<evidence type="ECO:0000313" key="3">
    <source>
        <dbReference type="Proteomes" id="UP000316330"/>
    </source>
</evidence>